<keyword evidence="3" id="KW-1185">Reference proteome</keyword>
<gene>
    <name evidence="2" type="ORF">BDA99DRAFT_100665</name>
</gene>
<reference evidence="2" key="2">
    <citation type="submission" date="2023-02" db="EMBL/GenBank/DDBJ databases">
        <authorList>
            <consortium name="DOE Joint Genome Institute"/>
            <person name="Mondo S.J."/>
            <person name="Chang Y."/>
            <person name="Wang Y."/>
            <person name="Ahrendt S."/>
            <person name="Andreopoulos W."/>
            <person name="Barry K."/>
            <person name="Beard J."/>
            <person name="Benny G.L."/>
            <person name="Blankenship S."/>
            <person name="Bonito G."/>
            <person name="Cuomo C."/>
            <person name="Desiro A."/>
            <person name="Gervers K.A."/>
            <person name="Hundley H."/>
            <person name="Kuo A."/>
            <person name="LaButti K."/>
            <person name="Lang B.F."/>
            <person name="Lipzen A."/>
            <person name="O'Donnell K."/>
            <person name="Pangilinan J."/>
            <person name="Reynolds N."/>
            <person name="Sandor L."/>
            <person name="Smith M.W."/>
            <person name="Tsang A."/>
            <person name="Grigoriev I.V."/>
            <person name="Stajich J.E."/>
            <person name="Spatafora J.W."/>
        </authorList>
    </citation>
    <scope>NUCLEOTIDE SEQUENCE</scope>
    <source>
        <strain evidence="2">RSA 2281</strain>
    </source>
</reference>
<reference evidence="2" key="1">
    <citation type="journal article" date="2022" name="IScience">
        <title>Evolution of zygomycete secretomes and the origins of terrestrial fungal ecologies.</title>
        <authorList>
            <person name="Chang Y."/>
            <person name="Wang Y."/>
            <person name="Mondo S."/>
            <person name="Ahrendt S."/>
            <person name="Andreopoulos W."/>
            <person name="Barry K."/>
            <person name="Beard J."/>
            <person name="Benny G.L."/>
            <person name="Blankenship S."/>
            <person name="Bonito G."/>
            <person name="Cuomo C."/>
            <person name="Desiro A."/>
            <person name="Gervers K.A."/>
            <person name="Hundley H."/>
            <person name="Kuo A."/>
            <person name="LaButti K."/>
            <person name="Lang B.F."/>
            <person name="Lipzen A."/>
            <person name="O'Donnell K."/>
            <person name="Pangilinan J."/>
            <person name="Reynolds N."/>
            <person name="Sandor L."/>
            <person name="Smith M.E."/>
            <person name="Tsang A."/>
            <person name="Grigoriev I.V."/>
            <person name="Stajich J.E."/>
            <person name="Spatafora J.W."/>
        </authorList>
    </citation>
    <scope>NUCLEOTIDE SEQUENCE</scope>
    <source>
        <strain evidence="2">RSA 2281</strain>
    </source>
</reference>
<dbReference type="EMBL" id="JAIXMP010000018">
    <property type="protein sequence ID" value="KAI9258758.1"/>
    <property type="molecule type" value="Genomic_DNA"/>
</dbReference>
<feature type="compositionally biased region" description="Polar residues" evidence="1">
    <location>
        <begin position="1"/>
        <end position="14"/>
    </location>
</feature>
<comment type="caution">
    <text evidence="2">The sequence shown here is derived from an EMBL/GenBank/DDBJ whole genome shotgun (WGS) entry which is preliminary data.</text>
</comment>
<protein>
    <recommendedName>
        <fullName evidence="4">F-box domain-containing protein</fullName>
    </recommendedName>
</protein>
<evidence type="ECO:0000256" key="1">
    <source>
        <dbReference type="SAM" id="MobiDB-lite"/>
    </source>
</evidence>
<feature type="compositionally biased region" description="Polar residues" evidence="1">
    <location>
        <begin position="63"/>
        <end position="72"/>
    </location>
</feature>
<name>A0AAD5PCT5_9FUNG</name>
<dbReference type="SUPFAM" id="SSF81383">
    <property type="entry name" value="F-box domain"/>
    <property type="match status" value="1"/>
</dbReference>
<evidence type="ECO:0008006" key="4">
    <source>
        <dbReference type="Google" id="ProtNLM"/>
    </source>
</evidence>
<dbReference type="Gene3D" id="1.20.1280.50">
    <property type="match status" value="1"/>
</dbReference>
<sequence length="190" mass="21711">MSNNIEPTKQNNYTIGPKVQAESSFEYQQDRESSNPTSSLRNDNDVSVHHDMAEETSDRSYNEMETNDSTQKLSDRNLLIQMAPEDTAGYVDAAEVYSKRGQLDDVIHITRQGMGNIQKTHPSYEVLSALNRDDNVQIRHRTSTLKTDFLMELPYDLACNIAIHLPQKTLIECIHVSKTLRDRPLNYPIL</sequence>
<accession>A0AAD5PCT5</accession>
<proteinExistence type="predicted"/>
<feature type="compositionally biased region" description="Basic and acidic residues" evidence="1">
    <location>
        <begin position="42"/>
        <end position="62"/>
    </location>
</feature>
<evidence type="ECO:0000313" key="3">
    <source>
        <dbReference type="Proteomes" id="UP001209540"/>
    </source>
</evidence>
<dbReference type="Proteomes" id="UP001209540">
    <property type="component" value="Unassembled WGS sequence"/>
</dbReference>
<feature type="region of interest" description="Disordered" evidence="1">
    <location>
        <begin position="1"/>
        <end position="73"/>
    </location>
</feature>
<dbReference type="AlphaFoldDB" id="A0AAD5PCT5"/>
<organism evidence="2 3">
    <name type="scientific">Phascolomyces articulosus</name>
    <dbReference type="NCBI Taxonomy" id="60185"/>
    <lineage>
        <taxon>Eukaryota</taxon>
        <taxon>Fungi</taxon>
        <taxon>Fungi incertae sedis</taxon>
        <taxon>Mucoromycota</taxon>
        <taxon>Mucoromycotina</taxon>
        <taxon>Mucoromycetes</taxon>
        <taxon>Mucorales</taxon>
        <taxon>Lichtheimiaceae</taxon>
        <taxon>Phascolomyces</taxon>
    </lineage>
</organism>
<dbReference type="InterPro" id="IPR036047">
    <property type="entry name" value="F-box-like_dom_sf"/>
</dbReference>
<evidence type="ECO:0000313" key="2">
    <source>
        <dbReference type="EMBL" id="KAI9258758.1"/>
    </source>
</evidence>